<evidence type="ECO:0000313" key="2">
    <source>
        <dbReference type="WBParaSite" id="PS1159_v2.g4170.t1"/>
    </source>
</evidence>
<dbReference type="WBParaSite" id="PS1159_v2.g4170.t1">
    <property type="protein sequence ID" value="PS1159_v2.g4170.t1"/>
    <property type="gene ID" value="PS1159_v2.g4170"/>
</dbReference>
<evidence type="ECO:0000313" key="1">
    <source>
        <dbReference type="Proteomes" id="UP000887580"/>
    </source>
</evidence>
<accession>A0AC35GDW6</accession>
<reference evidence="2" key="1">
    <citation type="submission" date="2022-11" db="UniProtKB">
        <authorList>
            <consortium name="WormBaseParasite"/>
        </authorList>
    </citation>
    <scope>IDENTIFICATION</scope>
</reference>
<organism evidence="1 2">
    <name type="scientific">Panagrolaimus sp. PS1159</name>
    <dbReference type="NCBI Taxonomy" id="55785"/>
    <lineage>
        <taxon>Eukaryota</taxon>
        <taxon>Metazoa</taxon>
        <taxon>Ecdysozoa</taxon>
        <taxon>Nematoda</taxon>
        <taxon>Chromadorea</taxon>
        <taxon>Rhabditida</taxon>
        <taxon>Tylenchina</taxon>
        <taxon>Panagrolaimomorpha</taxon>
        <taxon>Panagrolaimoidea</taxon>
        <taxon>Panagrolaimidae</taxon>
        <taxon>Panagrolaimus</taxon>
    </lineage>
</organism>
<proteinExistence type="predicted"/>
<protein>
    <submittedName>
        <fullName evidence="2">ATP synthase F0 subunit 8</fullName>
    </submittedName>
</protein>
<name>A0AC35GDW6_9BILA</name>
<sequence length="199" mass="23103">MASNEFIKEFWNFCEFAWPLLLSIIIWLVVSFSPNPPQRRFENELKTTVKNALTFKSIDDSFFPQSHAFLPDSRYRFRRKKYEKKKRWSSSISLTSASTDLYFGRSTSLIFDKQQIFSSLCDSGHVSLRESIESLPNYSSLDKEFIEIQQFVNELNKNLENLSPGRNLLNKKEAPPSTIKESSESSQTIDEQDGEKGDF</sequence>
<dbReference type="Proteomes" id="UP000887580">
    <property type="component" value="Unplaced"/>
</dbReference>